<dbReference type="PANTHER" id="PTHR20905:SF32">
    <property type="entry name" value="ARYLALKYLAMINE N-ACETYLTRANSFERASE-LIKE 7, ISOFORM A"/>
    <property type="match status" value="1"/>
</dbReference>
<reference evidence="1" key="1">
    <citation type="submission" date="2017-09" db="EMBL/GenBank/DDBJ databases">
        <title>Contemporary evolution of a Lepidopteran species, Heliothis virescens, in response to modern agricultural practices.</title>
        <authorList>
            <person name="Fritz M.L."/>
            <person name="Deyonke A.M."/>
            <person name="Papanicolaou A."/>
            <person name="Micinski S."/>
            <person name="Westbrook J."/>
            <person name="Gould F."/>
        </authorList>
    </citation>
    <scope>NUCLEOTIDE SEQUENCE [LARGE SCALE GENOMIC DNA]</scope>
    <source>
        <strain evidence="1">HvINT-</strain>
        <tissue evidence="1">Whole body</tissue>
    </source>
</reference>
<dbReference type="Gene3D" id="3.40.630.30">
    <property type="match status" value="1"/>
</dbReference>
<organism evidence="1">
    <name type="scientific">Heliothis virescens</name>
    <name type="common">Tobacco budworm moth</name>
    <dbReference type="NCBI Taxonomy" id="7102"/>
    <lineage>
        <taxon>Eukaryota</taxon>
        <taxon>Metazoa</taxon>
        <taxon>Ecdysozoa</taxon>
        <taxon>Arthropoda</taxon>
        <taxon>Hexapoda</taxon>
        <taxon>Insecta</taxon>
        <taxon>Pterygota</taxon>
        <taxon>Neoptera</taxon>
        <taxon>Endopterygota</taxon>
        <taxon>Lepidoptera</taxon>
        <taxon>Glossata</taxon>
        <taxon>Ditrysia</taxon>
        <taxon>Noctuoidea</taxon>
        <taxon>Noctuidae</taxon>
        <taxon>Heliothinae</taxon>
        <taxon>Heliothis</taxon>
    </lineage>
</organism>
<sequence>MSLKVWSKFSAVAKNGTKFRFRIMDMPENLFGTVVQLYVEYFVKQESTFKASGVPKSAESLEECSAFLSKIVEDNSFHITICCFDNDDDEHIEVIGASLMALTKKGEPEPELVFETPPLKKLVEMFKGLADYYNEEKEFGLDRFYSDRGLFVCPKYRGLGIAQEFLKTRRMICKEQEISINGAWMTSYGTQKAAERDGWETVCEIQYDEFEKKYGVTFDKEPPSSKFMIARIN</sequence>
<accession>A0A2A4J0Y6</accession>
<proteinExistence type="predicted"/>
<dbReference type="AlphaFoldDB" id="A0A2A4J0Y6"/>
<evidence type="ECO:0000313" key="1">
    <source>
        <dbReference type="EMBL" id="PCG65529.1"/>
    </source>
</evidence>
<evidence type="ECO:0008006" key="2">
    <source>
        <dbReference type="Google" id="ProtNLM"/>
    </source>
</evidence>
<protein>
    <recommendedName>
        <fullName evidence="2">N-acetyltransferase domain-containing protein</fullName>
    </recommendedName>
</protein>
<dbReference type="GO" id="GO:0008080">
    <property type="term" value="F:N-acetyltransferase activity"/>
    <property type="evidence" value="ECO:0007669"/>
    <property type="project" value="TreeGrafter"/>
</dbReference>
<name>A0A2A4J0Y6_HELVI</name>
<dbReference type="EMBL" id="NWSH01004058">
    <property type="protein sequence ID" value="PCG65529.1"/>
    <property type="molecule type" value="Genomic_DNA"/>
</dbReference>
<comment type="caution">
    <text evidence="1">The sequence shown here is derived from an EMBL/GenBank/DDBJ whole genome shotgun (WGS) entry which is preliminary data.</text>
</comment>
<gene>
    <name evidence="1" type="ORF">B5V51_9063</name>
</gene>
<dbReference type="PANTHER" id="PTHR20905">
    <property type="entry name" value="N-ACETYLTRANSFERASE-RELATED"/>
    <property type="match status" value="1"/>
</dbReference>